<accession>A0A1J5QQX3</accession>
<dbReference type="EMBL" id="MLJW01000520">
    <property type="protein sequence ID" value="OIQ85800.1"/>
    <property type="molecule type" value="Genomic_DNA"/>
</dbReference>
<reference evidence="1" key="1">
    <citation type="submission" date="2016-10" db="EMBL/GenBank/DDBJ databases">
        <title>Sequence of Gallionella enrichment culture.</title>
        <authorList>
            <person name="Poehlein A."/>
            <person name="Muehling M."/>
            <person name="Daniel R."/>
        </authorList>
    </citation>
    <scope>NUCLEOTIDE SEQUENCE</scope>
</reference>
<gene>
    <name evidence="1" type="ORF">GALL_323490</name>
</gene>
<name>A0A1J5QQX3_9ZZZZ</name>
<dbReference type="InterPro" id="IPR045384">
    <property type="entry name" value="DUF6527"/>
</dbReference>
<protein>
    <submittedName>
        <fullName evidence="1">Uncharacterized protein</fullName>
    </submittedName>
</protein>
<proteinExistence type="predicted"/>
<dbReference type="AlphaFoldDB" id="A0A1J5QQX3"/>
<comment type="caution">
    <text evidence="1">The sequence shown here is derived from an EMBL/GenBank/DDBJ whole genome shotgun (WGS) entry which is preliminary data.</text>
</comment>
<sequence>MKRIEQIRHEFTDIIPEDLEEGVLYVSMKYATAIHLCFCGCGNKVVTLIRPTRWQLAFDGKSVSLTPSIGNWGFQCKSHYWIRHNQVDWAGTWSKKEIDGARRREHEELEHEFECGQSLKNSGQVVKGIERHTSLRMRLERLFTKRKS</sequence>
<dbReference type="Pfam" id="PF20137">
    <property type="entry name" value="BubE"/>
    <property type="match status" value="1"/>
</dbReference>
<organism evidence="1">
    <name type="scientific">mine drainage metagenome</name>
    <dbReference type="NCBI Taxonomy" id="410659"/>
    <lineage>
        <taxon>unclassified sequences</taxon>
        <taxon>metagenomes</taxon>
        <taxon>ecological metagenomes</taxon>
    </lineage>
</organism>
<evidence type="ECO:0000313" key="1">
    <source>
        <dbReference type="EMBL" id="OIQ85800.1"/>
    </source>
</evidence>